<keyword evidence="4 10" id="KW-0808">Transferase</keyword>
<keyword evidence="6" id="KW-0732">Signal</keyword>
<gene>
    <name evidence="12" type="ORF">PMAYCL1PPCAC_07890</name>
</gene>
<comment type="caution">
    <text evidence="12">The sequence shown here is derived from an EMBL/GenBank/DDBJ whole genome shotgun (WGS) entry which is preliminary data.</text>
</comment>
<evidence type="ECO:0000256" key="5">
    <source>
        <dbReference type="ARBA" id="ARBA00022692"/>
    </source>
</evidence>
<proteinExistence type="inferred from homology"/>
<dbReference type="PANTHER" id="PTHR48043">
    <property type="entry name" value="EG:EG0003.4 PROTEIN-RELATED"/>
    <property type="match status" value="1"/>
</dbReference>
<keyword evidence="13" id="KW-1185">Reference proteome</keyword>
<dbReference type="Gene3D" id="3.40.50.2000">
    <property type="entry name" value="Glycogen Phosphorylase B"/>
    <property type="match status" value="1"/>
</dbReference>
<evidence type="ECO:0000256" key="9">
    <source>
        <dbReference type="ARBA" id="ARBA00047475"/>
    </source>
</evidence>
<feature type="non-terminal residue" evidence="12">
    <location>
        <position position="347"/>
    </location>
</feature>
<evidence type="ECO:0000256" key="8">
    <source>
        <dbReference type="ARBA" id="ARBA00023136"/>
    </source>
</evidence>
<dbReference type="InterPro" id="IPR002213">
    <property type="entry name" value="UDP_glucos_trans"/>
</dbReference>
<dbReference type="Pfam" id="PF00201">
    <property type="entry name" value="UDPGT"/>
    <property type="match status" value="1"/>
</dbReference>
<keyword evidence="5" id="KW-0812">Transmembrane</keyword>
<protein>
    <recommendedName>
        <fullName evidence="11">UDP-glucuronosyltransferase</fullName>
        <ecNumber evidence="11">2.4.1.17</ecNumber>
    </recommendedName>
</protein>
<dbReference type="InterPro" id="IPR050271">
    <property type="entry name" value="UDP-glycosyltransferase"/>
</dbReference>
<evidence type="ECO:0000256" key="1">
    <source>
        <dbReference type="ARBA" id="ARBA00004167"/>
    </source>
</evidence>
<sequence>DKLIPDLFHKARISNYAFVDSHSTILNPMWYTGVPDQYSTLPGRFASFSEMTFRNRLKNFLNDALMKIVLNVALYDFTKKIEEKFDDPPNLYEQIANTSMVFMNRIPAIEFPSLTTHTTVDIGGLTITKTNKSLDEHWSSILSLRPRTVLISFGTIALSSDMPEGYKKSIFQTIQSFPDVTFVWKYEKPEDRISEGINNLIEAKFTPQREILQDSRLALFITHCGLSSTLETMMAGVPIIAIPTISDQYRNALMFKRNGGGIVMDKEDLGNSMKMIEAVREILYNPKHTSNARQVASRLSSSPISGKENFLRHFDFLVKFGPLHHLKHFGTTQSFIQYYSIDVIAII</sequence>
<organism evidence="12 13">
    <name type="scientific">Pristionchus mayeri</name>
    <dbReference type="NCBI Taxonomy" id="1317129"/>
    <lineage>
        <taxon>Eukaryota</taxon>
        <taxon>Metazoa</taxon>
        <taxon>Ecdysozoa</taxon>
        <taxon>Nematoda</taxon>
        <taxon>Chromadorea</taxon>
        <taxon>Rhabditida</taxon>
        <taxon>Rhabditina</taxon>
        <taxon>Diplogasteromorpha</taxon>
        <taxon>Diplogasteroidea</taxon>
        <taxon>Neodiplogasteridae</taxon>
        <taxon>Pristionchus</taxon>
    </lineage>
</organism>
<evidence type="ECO:0000256" key="4">
    <source>
        <dbReference type="ARBA" id="ARBA00022679"/>
    </source>
</evidence>
<keyword evidence="8" id="KW-0472">Membrane</keyword>
<evidence type="ECO:0000256" key="2">
    <source>
        <dbReference type="ARBA" id="ARBA00009995"/>
    </source>
</evidence>
<accession>A0AAN4ZIQ8</accession>
<dbReference type="PANTHER" id="PTHR48043:SF23">
    <property type="entry name" value="UDP-GLUCURONOSYLTRANSFERASE"/>
    <property type="match status" value="1"/>
</dbReference>
<evidence type="ECO:0000256" key="10">
    <source>
        <dbReference type="RuleBase" id="RU003718"/>
    </source>
</evidence>
<keyword evidence="7" id="KW-1133">Transmembrane helix</keyword>
<dbReference type="GO" id="GO:0015020">
    <property type="term" value="F:glucuronosyltransferase activity"/>
    <property type="evidence" value="ECO:0007669"/>
    <property type="project" value="UniProtKB-EC"/>
</dbReference>
<dbReference type="Proteomes" id="UP001328107">
    <property type="component" value="Unassembled WGS sequence"/>
</dbReference>
<keyword evidence="3 10" id="KW-0328">Glycosyltransferase</keyword>
<comment type="subcellular location">
    <subcellularLocation>
        <location evidence="1 11">Membrane</location>
        <topology evidence="1 11">Single-pass membrane protein</topology>
    </subcellularLocation>
</comment>
<dbReference type="SUPFAM" id="SSF53756">
    <property type="entry name" value="UDP-Glycosyltransferase/glycogen phosphorylase"/>
    <property type="match status" value="1"/>
</dbReference>
<evidence type="ECO:0000256" key="6">
    <source>
        <dbReference type="ARBA" id="ARBA00022729"/>
    </source>
</evidence>
<dbReference type="GO" id="GO:0016020">
    <property type="term" value="C:membrane"/>
    <property type="evidence" value="ECO:0007669"/>
    <property type="project" value="UniProtKB-SubCell"/>
</dbReference>
<dbReference type="EC" id="2.4.1.17" evidence="11"/>
<evidence type="ECO:0000256" key="11">
    <source>
        <dbReference type="RuleBase" id="RU362059"/>
    </source>
</evidence>
<dbReference type="AlphaFoldDB" id="A0AAN4ZIQ8"/>
<reference evidence="13" key="1">
    <citation type="submission" date="2022-10" db="EMBL/GenBank/DDBJ databases">
        <title>Genome assembly of Pristionchus species.</title>
        <authorList>
            <person name="Yoshida K."/>
            <person name="Sommer R.J."/>
        </authorList>
    </citation>
    <scope>NUCLEOTIDE SEQUENCE [LARGE SCALE GENOMIC DNA]</scope>
    <source>
        <strain evidence="13">RS5460</strain>
    </source>
</reference>
<evidence type="ECO:0000256" key="3">
    <source>
        <dbReference type="ARBA" id="ARBA00022676"/>
    </source>
</evidence>
<feature type="non-terminal residue" evidence="12">
    <location>
        <position position="1"/>
    </location>
</feature>
<dbReference type="InterPro" id="IPR035595">
    <property type="entry name" value="UDP_glycos_trans_CS"/>
</dbReference>
<comment type="similarity">
    <text evidence="2 10">Belongs to the UDP-glycosyltransferase family.</text>
</comment>
<dbReference type="EMBL" id="BTRK01000002">
    <property type="protein sequence ID" value="GMR37695.1"/>
    <property type="molecule type" value="Genomic_DNA"/>
</dbReference>
<comment type="catalytic activity">
    <reaction evidence="9 11">
        <text>glucuronate acceptor + UDP-alpha-D-glucuronate = acceptor beta-D-glucuronoside + UDP + H(+)</text>
        <dbReference type="Rhea" id="RHEA:21032"/>
        <dbReference type="ChEBI" id="CHEBI:15378"/>
        <dbReference type="ChEBI" id="CHEBI:58052"/>
        <dbReference type="ChEBI" id="CHEBI:58223"/>
        <dbReference type="ChEBI" id="CHEBI:132367"/>
        <dbReference type="ChEBI" id="CHEBI:132368"/>
        <dbReference type="EC" id="2.4.1.17"/>
    </reaction>
</comment>
<name>A0AAN4ZIQ8_9BILA</name>
<evidence type="ECO:0000256" key="7">
    <source>
        <dbReference type="ARBA" id="ARBA00022989"/>
    </source>
</evidence>
<dbReference type="FunFam" id="3.40.50.2000:FF:000038">
    <property type="entry name" value="UDP-GlucuronosylTransferase"/>
    <property type="match status" value="1"/>
</dbReference>
<evidence type="ECO:0000313" key="12">
    <source>
        <dbReference type="EMBL" id="GMR37695.1"/>
    </source>
</evidence>
<evidence type="ECO:0000313" key="13">
    <source>
        <dbReference type="Proteomes" id="UP001328107"/>
    </source>
</evidence>
<dbReference type="CDD" id="cd03784">
    <property type="entry name" value="GT1_Gtf-like"/>
    <property type="match status" value="1"/>
</dbReference>
<dbReference type="PROSITE" id="PS00375">
    <property type="entry name" value="UDPGT"/>
    <property type="match status" value="1"/>
</dbReference>